<dbReference type="Pfam" id="PF08240">
    <property type="entry name" value="ADH_N"/>
    <property type="match status" value="1"/>
</dbReference>
<dbReference type="OrthoDB" id="1879366at2759"/>
<dbReference type="PROSITE" id="PS00059">
    <property type="entry name" value="ADH_ZINC"/>
    <property type="match status" value="1"/>
</dbReference>
<evidence type="ECO:0000256" key="3">
    <source>
        <dbReference type="ARBA" id="ARBA00022833"/>
    </source>
</evidence>
<dbReference type="FunFam" id="3.40.50.720:FF:000022">
    <property type="entry name" value="Cinnamyl alcohol dehydrogenase"/>
    <property type="match status" value="1"/>
</dbReference>
<dbReference type="InterPro" id="IPR047109">
    <property type="entry name" value="CAD-like"/>
</dbReference>
<evidence type="ECO:0000256" key="5">
    <source>
        <dbReference type="RuleBase" id="RU361277"/>
    </source>
</evidence>
<keyword evidence="3 5" id="KW-0862">Zinc</keyword>
<dbReference type="InterPro" id="IPR011032">
    <property type="entry name" value="GroES-like_sf"/>
</dbReference>
<organism evidence="7 8">
    <name type="scientific">Naematelia encephala</name>
    <dbReference type="NCBI Taxonomy" id="71784"/>
    <lineage>
        <taxon>Eukaryota</taxon>
        <taxon>Fungi</taxon>
        <taxon>Dikarya</taxon>
        <taxon>Basidiomycota</taxon>
        <taxon>Agaricomycotina</taxon>
        <taxon>Tremellomycetes</taxon>
        <taxon>Tremellales</taxon>
        <taxon>Naemateliaceae</taxon>
        <taxon>Naematelia</taxon>
    </lineage>
</organism>
<dbReference type="SMART" id="SM00829">
    <property type="entry name" value="PKS_ER"/>
    <property type="match status" value="1"/>
</dbReference>
<keyword evidence="8" id="KW-1185">Reference proteome</keyword>
<sequence length="356" mass="38214">MSSGPATHGKGYGISDTKNYQDFTIKEFKLKTPEPSDVTLSIECCGVCGSDVHTITGGWGPLSDDWICPGHEIVGKVTHVGDAVTEFKVGQRVGVGAQVFACLKCDRCKNDNENYCPEQVDTYNSPYPDGVMAQGGYSTVIRANERFVFAIPDAIKSEDAAPMLCAGLTVFSPLVRNGTGPGKTVGIVGVGGLGHFAVQFAKALGAKVIVFSHSANKKDDSFKLGANEFVLTSDKEFEKPYFDKLDFILSAADAAKIPLKELLSMLKIGGKLVSVGLPDEPWSDMSPSLMNPNASCISSTHIGSKKEVNAMLKLAAEKGVKPILHDIIPMSKAAEAIESVKTNKVRYRYVLKQDLE</sequence>
<evidence type="ECO:0000313" key="7">
    <source>
        <dbReference type="EMBL" id="ORY30542.1"/>
    </source>
</evidence>
<dbReference type="InterPro" id="IPR020843">
    <property type="entry name" value="ER"/>
</dbReference>
<proteinExistence type="inferred from homology"/>
<keyword evidence="4" id="KW-0560">Oxidoreductase</keyword>
<dbReference type="SUPFAM" id="SSF51735">
    <property type="entry name" value="NAD(P)-binding Rossmann-fold domains"/>
    <property type="match status" value="1"/>
</dbReference>
<accession>A0A1Y2B6T2</accession>
<evidence type="ECO:0000256" key="1">
    <source>
        <dbReference type="ARBA" id="ARBA00001947"/>
    </source>
</evidence>
<dbReference type="InterPro" id="IPR013149">
    <property type="entry name" value="ADH-like_C"/>
</dbReference>
<comment type="similarity">
    <text evidence="5">Belongs to the zinc-containing alcohol dehydrogenase family.</text>
</comment>
<dbReference type="InterPro" id="IPR002328">
    <property type="entry name" value="ADH_Zn_CS"/>
</dbReference>
<dbReference type="EMBL" id="MCFC01000019">
    <property type="protein sequence ID" value="ORY30542.1"/>
    <property type="molecule type" value="Genomic_DNA"/>
</dbReference>
<dbReference type="Proteomes" id="UP000193986">
    <property type="component" value="Unassembled WGS sequence"/>
</dbReference>
<dbReference type="AlphaFoldDB" id="A0A1Y2B6T2"/>
<dbReference type="CDD" id="cd05283">
    <property type="entry name" value="CAD1"/>
    <property type="match status" value="1"/>
</dbReference>
<feature type="domain" description="Enoyl reductase (ER)" evidence="6">
    <location>
        <begin position="18"/>
        <end position="351"/>
    </location>
</feature>
<dbReference type="PROSITE" id="PS00065">
    <property type="entry name" value="D_2_HYDROXYACID_DH_1"/>
    <property type="match status" value="1"/>
</dbReference>
<dbReference type="InterPro" id="IPR036291">
    <property type="entry name" value="NAD(P)-bd_dom_sf"/>
</dbReference>
<evidence type="ECO:0000259" key="6">
    <source>
        <dbReference type="SMART" id="SM00829"/>
    </source>
</evidence>
<dbReference type="SUPFAM" id="SSF50129">
    <property type="entry name" value="GroES-like"/>
    <property type="match status" value="1"/>
</dbReference>
<evidence type="ECO:0000256" key="2">
    <source>
        <dbReference type="ARBA" id="ARBA00022723"/>
    </source>
</evidence>
<evidence type="ECO:0000313" key="8">
    <source>
        <dbReference type="Proteomes" id="UP000193986"/>
    </source>
</evidence>
<gene>
    <name evidence="7" type="ORF">BCR39DRAFT_528620</name>
</gene>
<dbReference type="GO" id="GO:0016616">
    <property type="term" value="F:oxidoreductase activity, acting on the CH-OH group of donors, NAD or NADP as acceptor"/>
    <property type="evidence" value="ECO:0007669"/>
    <property type="project" value="InterPro"/>
</dbReference>
<keyword evidence="2 5" id="KW-0479">Metal-binding</keyword>
<comment type="cofactor">
    <cofactor evidence="1 5">
        <name>Zn(2+)</name>
        <dbReference type="ChEBI" id="CHEBI:29105"/>
    </cofactor>
</comment>
<dbReference type="InterPro" id="IPR013154">
    <property type="entry name" value="ADH-like_N"/>
</dbReference>
<dbReference type="PANTHER" id="PTHR42683">
    <property type="entry name" value="ALDEHYDE REDUCTASE"/>
    <property type="match status" value="1"/>
</dbReference>
<evidence type="ECO:0000256" key="4">
    <source>
        <dbReference type="ARBA" id="ARBA00023002"/>
    </source>
</evidence>
<dbReference type="Gene3D" id="3.40.50.720">
    <property type="entry name" value="NAD(P)-binding Rossmann-like Domain"/>
    <property type="match status" value="1"/>
</dbReference>
<name>A0A1Y2B6T2_9TREE</name>
<dbReference type="Pfam" id="PF00107">
    <property type="entry name" value="ADH_zinc_N"/>
    <property type="match status" value="1"/>
</dbReference>
<reference evidence="7 8" key="1">
    <citation type="submission" date="2016-07" db="EMBL/GenBank/DDBJ databases">
        <title>Pervasive Adenine N6-methylation of Active Genes in Fungi.</title>
        <authorList>
            <consortium name="DOE Joint Genome Institute"/>
            <person name="Mondo S.J."/>
            <person name="Dannebaum R.O."/>
            <person name="Kuo R.C."/>
            <person name="Labutti K."/>
            <person name="Haridas S."/>
            <person name="Kuo A."/>
            <person name="Salamov A."/>
            <person name="Ahrendt S.R."/>
            <person name="Lipzen A."/>
            <person name="Sullivan W."/>
            <person name="Andreopoulos W.B."/>
            <person name="Clum A."/>
            <person name="Lindquist E."/>
            <person name="Daum C."/>
            <person name="Ramamoorthy G.K."/>
            <person name="Gryganskyi A."/>
            <person name="Culley D."/>
            <person name="Magnuson J.K."/>
            <person name="James T.Y."/>
            <person name="O'Malley M.A."/>
            <person name="Stajich J.E."/>
            <person name="Spatafora J.W."/>
            <person name="Visel A."/>
            <person name="Grigoriev I.V."/>
        </authorList>
    </citation>
    <scope>NUCLEOTIDE SEQUENCE [LARGE SCALE GENOMIC DNA]</scope>
    <source>
        <strain evidence="7 8">68-887.2</strain>
    </source>
</reference>
<dbReference type="InterPro" id="IPR029752">
    <property type="entry name" value="D-isomer_DH_CS1"/>
</dbReference>
<protein>
    <submittedName>
        <fullName evidence="7">Zinc-type alcohol dehydrogenase</fullName>
    </submittedName>
</protein>
<dbReference type="InParanoid" id="A0A1Y2B6T2"/>
<dbReference type="Gene3D" id="3.90.180.10">
    <property type="entry name" value="Medium-chain alcohol dehydrogenases, catalytic domain"/>
    <property type="match status" value="1"/>
</dbReference>
<dbReference type="GO" id="GO:0008270">
    <property type="term" value="F:zinc ion binding"/>
    <property type="evidence" value="ECO:0007669"/>
    <property type="project" value="InterPro"/>
</dbReference>
<dbReference type="STRING" id="71784.A0A1Y2B6T2"/>
<comment type="caution">
    <text evidence="7">The sequence shown here is derived from an EMBL/GenBank/DDBJ whole genome shotgun (WGS) entry which is preliminary data.</text>
</comment>